<dbReference type="InterPro" id="IPR031426">
    <property type="entry name" value="DUF4667"/>
</dbReference>
<proteinExistence type="predicted"/>
<evidence type="ECO:0000256" key="1">
    <source>
        <dbReference type="SAM" id="MobiDB-lite"/>
    </source>
</evidence>
<dbReference type="Pfam" id="PF15700">
    <property type="entry name" value="DUF4667"/>
    <property type="match status" value="1"/>
</dbReference>
<reference evidence="3" key="1">
    <citation type="submission" date="2015-10" db="EMBL/GenBank/DDBJ databases">
        <authorList>
            <person name="Devillers H."/>
        </authorList>
    </citation>
    <scope>NUCLEOTIDE SEQUENCE [LARGE SCALE GENOMIC DNA]</scope>
</reference>
<keyword evidence="3" id="KW-1185">Reference proteome</keyword>
<gene>
    <name evidence="2" type="ORF">LAQU0_S09e02608g</name>
</gene>
<name>A0A0P1L1Z5_9SACH</name>
<feature type="region of interest" description="Disordered" evidence="1">
    <location>
        <begin position="24"/>
        <end position="46"/>
    </location>
</feature>
<protein>
    <submittedName>
        <fullName evidence="2">LAQU0S09e02608g1_1</fullName>
    </submittedName>
</protein>
<dbReference type="OrthoDB" id="4070131at2759"/>
<evidence type="ECO:0000313" key="3">
    <source>
        <dbReference type="Proteomes" id="UP000236544"/>
    </source>
</evidence>
<dbReference type="Proteomes" id="UP000236544">
    <property type="component" value="Unassembled WGS sequence"/>
</dbReference>
<feature type="compositionally biased region" description="Polar residues" evidence="1">
    <location>
        <begin position="111"/>
        <end position="121"/>
    </location>
</feature>
<dbReference type="AlphaFoldDB" id="A0A0P1L1Z5"/>
<feature type="region of interest" description="Disordered" evidence="1">
    <location>
        <begin position="94"/>
        <end position="166"/>
    </location>
</feature>
<organism evidence="2 3">
    <name type="scientific">Lachancea quebecensis</name>
    <dbReference type="NCBI Taxonomy" id="1654605"/>
    <lineage>
        <taxon>Eukaryota</taxon>
        <taxon>Fungi</taxon>
        <taxon>Dikarya</taxon>
        <taxon>Ascomycota</taxon>
        <taxon>Saccharomycotina</taxon>
        <taxon>Saccharomycetes</taxon>
        <taxon>Saccharomycetales</taxon>
        <taxon>Saccharomycetaceae</taxon>
        <taxon>Lachancea</taxon>
    </lineage>
</organism>
<feature type="compositionally biased region" description="Low complexity" evidence="1">
    <location>
        <begin position="127"/>
        <end position="158"/>
    </location>
</feature>
<sequence length="216" mass="22358">MESSENRPVDAHLVVRYAVADNGSEVSTGMVGGPGGATCEQGSRRGSVQGSSICVVEPWRGPARGETPEAAPTRRLSASMRVCDLYQCVHSREGSMSGPAGGEELSPGASPGTSPRASIAQQGVGGAEARVPTAAAVPPPSRHSSLSSSSSQRSPRSRTGSQDSEVLGACSGHECASHDAHADCWIDASTPCGRHHHRRNSTAIKFRKALYEDPGT</sequence>
<accession>A0A0P1L1Z5</accession>
<evidence type="ECO:0000313" key="2">
    <source>
        <dbReference type="EMBL" id="CUS23342.1"/>
    </source>
</evidence>
<dbReference type="EMBL" id="LN890527">
    <property type="protein sequence ID" value="CUS23342.1"/>
    <property type="molecule type" value="Genomic_DNA"/>
</dbReference>